<dbReference type="InterPro" id="IPR024230">
    <property type="entry name" value="GspL_cyto_dom"/>
</dbReference>
<dbReference type="AlphaFoldDB" id="A0A5C6QGQ7"/>
<evidence type="ECO:0000256" key="9">
    <source>
        <dbReference type="ARBA" id="ARBA00023136"/>
    </source>
</evidence>
<feature type="domain" description="GspL cytoplasmic actin-ATPase-like" evidence="12">
    <location>
        <begin position="5"/>
        <end position="267"/>
    </location>
</feature>
<keyword evidence="8" id="KW-1133">Transmembrane helix</keyword>
<protein>
    <recommendedName>
        <fullName evidence="10">Type II secretion system protein L</fullName>
        <shortName evidence="10">T2SS protein L</shortName>
    </recommendedName>
</protein>
<evidence type="ECO:0000256" key="2">
    <source>
        <dbReference type="ARBA" id="ARBA00005318"/>
    </source>
</evidence>
<dbReference type="CDD" id="cd24017">
    <property type="entry name" value="ASKHA_T2SSL_N"/>
    <property type="match status" value="1"/>
</dbReference>
<dbReference type="Pfam" id="PF05134">
    <property type="entry name" value="T2SSL"/>
    <property type="match status" value="1"/>
</dbReference>
<evidence type="ECO:0000256" key="5">
    <source>
        <dbReference type="ARBA" id="ARBA00022519"/>
    </source>
</evidence>
<keyword evidence="5" id="KW-0997">Cell inner membrane</keyword>
<dbReference type="Gene3D" id="3.30.420.370">
    <property type="match status" value="1"/>
</dbReference>
<evidence type="ECO:0000256" key="11">
    <source>
        <dbReference type="SAM" id="MobiDB-lite"/>
    </source>
</evidence>
<dbReference type="OrthoDB" id="7011844at2"/>
<keyword evidence="3 10" id="KW-0813">Transport</keyword>
<evidence type="ECO:0000256" key="8">
    <source>
        <dbReference type="ARBA" id="ARBA00022989"/>
    </source>
</evidence>
<comment type="caution">
    <text evidence="15">The sequence shown here is derived from an EMBL/GenBank/DDBJ whole genome shotgun (WGS) entry which is preliminary data.</text>
</comment>
<evidence type="ECO:0000256" key="10">
    <source>
        <dbReference type="PIRNR" id="PIRNR015761"/>
    </source>
</evidence>
<comment type="function">
    <text evidence="10">Inner membrane component of the type II secretion system required for the energy-dependent secretion of extracellular factors such as proteases and toxins from the periplasm.</text>
</comment>
<dbReference type="Gene3D" id="3.30.420.380">
    <property type="match status" value="1"/>
</dbReference>
<evidence type="ECO:0000256" key="1">
    <source>
        <dbReference type="ARBA" id="ARBA00004377"/>
    </source>
</evidence>
<comment type="subcellular location">
    <subcellularLocation>
        <location evidence="1">Cell inner membrane</location>
        <topology evidence="1">Single-pass membrane protein</topology>
    </subcellularLocation>
</comment>
<evidence type="ECO:0000259" key="13">
    <source>
        <dbReference type="Pfam" id="PF12693"/>
    </source>
</evidence>
<evidence type="ECO:0000256" key="7">
    <source>
        <dbReference type="ARBA" id="ARBA00022927"/>
    </source>
</evidence>
<dbReference type="Proteomes" id="UP000321917">
    <property type="component" value="Unassembled WGS sequence"/>
</dbReference>
<comment type="similarity">
    <text evidence="2 10">Belongs to the GSP L family.</text>
</comment>
<dbReference type="Proteomes" id="UP000321525">
    <property type="component" value="Unassembled WGS sequence"/>
</dbReference>
<accession>A0A5C6QGQ7</accession>
<dbReference type="GO" id="GO:0009276">
    <property type="term" value="C:Gram-negative-bacterium-type cell wall"/>
    <property type="evidence" value="ECO:0007669"/>
    <property type="project" value="InterPro"/>
</dbReference>
<name>A0A5C6QGQ7_9GAMM</name>
<feature type="region of interest" description="Disordered" evidence="11">
    <location>
        <begin position="189"/>
        <end position="212"/>
    </location>
</feature>
<dbReference type="RefSeq" id="WP_146798786.1">
    <property type="nucleotide sequence ID" value="NZ_VOLP01000007.1"/>
</dbReference>
<reference evidence="15 17" key="1">
    <citation type="submission" date="2019-07" db="EMBL/GenBank/DDBJ databases">
        <title>Genomes of sea-ice associated Colwellia species.</title>
        <authorList>
            <person name="Bowman J.P."/>
        </authorList>
    </citation>
    <scope>NUCLEOTIDE SEQUENCE [LARGE SCALE GENOMIC DNA]</scope>
    <source>
        <strain evidence="14 16">ACAM 607</strain>
        <strain evidence="15 17">IC036</strain>
    </source>
</reference>
<keyword evidence="7 10" id="KW-0653">Protein transport</keyword>
<feature type="region of interest" description="Disordered" evidence="11">
    <location>
        <begin position="419"/>
        <end position="444"/>
    </location>
</feature>
<dbReference type="GO" id="GO:0015627">
    <property type="term" value="C:type II protein secretion system complex"/>
    <property type="evidence" value="ECO:0007669"/>
    <property type="project" value="InterPro"/>
</dbReference>
<organism evidence="15 17">
    <name type="scientific">Colwellia hornerae</name>
    <dbReference type="NCBI Taxonomy" id="89402"/>
    <lineage>
        <taxon>Bacteria</taxon>
        <taxon>Pseudomonadati</taxon>
        <taxon>Pseudomonadota</taxon>
        <taxon>Gammaproteobacteria</taxon>
        <taxon>Alteromonadales</taxon>
        <taxon>Colwelliaceae</taxon>
        <taxon>Colwellia</taxon>
    </lineage>
</organism>
<dbReference type="GO" id="GO:0005886">
    <property type="term" value="C:plasma membrane"/>
    <property type="evidence" value="ECO:0007669"/>
    <property type="project" value="UniProtKB-SubCell"/>
</dbReference>
<evidence type="ECO:0000259" key="12">
    <source>
        <dbReference type="Pfam" id="PF05134"/>
    </source>
</evidence>
<keyword evidence="4" id="KW-1003">Cell membrane</keyword>
<gene>
    <name evidence="15" type="primary">gspL</name>
    <name evidence="14" type="ORF">ESZ26_05670</name>
    <name evidence="15" type="ORF">ESZ27_08370</name>
</gene>
<dbReference type="NCBIfam" id="TIGR01709">
    <property type="entry name" value="typeII_sec_gspL"/>
    <property type="match status" value="1"/>
</dbReference>
<dbReference type="GO" id="GO:0015628">
    <property type="term" value="P:protein secretion by the type II secretion system"/>
    <property type="evidence" value="ECO:0007669"/>
    <property type="project" value="InterPro"/>
</dbReference>
<dbReference type="Gene3D" id="3.30.1360.100">
    <property type="entry name" value="General secretion pathway protein M, EpsM"/>
    <property type="match status" value="1"/>
</dbReference>
<evidence type="ECO:0000256" key="4">
    <source>
        <dbReference type="ARBA" id="ARBA00022475"/>
    </source>
</evidence>
<dbReference type="InterPro" id="IPR007812">
    <property type="entry name" value="T2SS_protein-GspL"/>
</dbReference>
<evidence type="ECO:0000256" key="3">
    <source>
        <dbReference type="ARBA" id="ARBA00022448"/>
    </source>
</evidence>
<proteinExistence type="inferred from homology"/>
<feature type="domain" description="GspL periplasmic" evidence="13">
    <location>
        <begin position="277"/>
        <end position="430"/>
    </location>
</feature>
<feature type="compositionally biased region" description="Polar residues" evidence="11">
    <location>
        <begin position="200"/>
        <end position="212"/>
    </location>
</feature>
<keyword evidence="16" id="KW-1185">Reference proteome</keyword>
<evidence type="ECO:0000313" key="17">
    <source>
        <dbReference type="Proteomes" id="UP000321917"/>
    </source>
</evidence>
<dbReference type="EMBL" id="VOLQ01000012">
    <property type="protein sequence ID" value="TWX67722.1"/>
    <property type="molecule type" value="Genomic_DNA"/>
</dbReference>
<evidence type="ECO:0000313" key="15">
    <source>
        <dbReference type="EMBL" id="TWX67722.1"/>
    </source>
</evidence>
<dbReference type="Pfam" id="PF12693">
    <property type="entry name" value="GspL_C"/>
    <property type="match status" value="1"/>
</dbReference>
<dbReference type="PIRSF" id="PIRSF015761">
    <property type="entry name" value="Protein_L"/>
    <property type="match status" value="1"/>
</dbReference>
<keyword evidence="9" id="KW-0472">Membrane</keyword>
<evidence type="ECO:0000256" key="6">
    <source>
        <dbReference type="ARBA" id="ARBA00022692"/>
    </source>
</evidence>
<dbReference type="InterPro" id="IPR043129">
    <property type="entry name" value="ATPase_NBD"/>
</dbReference>
<dbReference type="InterPro" id="IPR025691">
    <property type="entry name" value="GspL_pp_dom"/>
</dbReference>
<evidence type="ECO:0000313" key="16">
    <source>
        <dbReference type="Proteomes" id="UP000321525"/>
    </source>
</evidence>
<keyword evidence="6" id="KW-0812">Transmembrane</keyword>
<evidence type="ECO:0000313" key="14">
    <source>
        <dbReference type="EMBL" id="TWX61231.1"/>
    </source>
</evidence>
<dbReference type="SUPFAM" id="SSF53067">
    <property type="entry name" value="Actin-like ATPase domain"/>
    <property type="match status" value="2"/>
</dbReference>
<dbReference type="EMBL" id="VOLR01000006">
    <property type="protein sequence ID" value="TWX61231.1"/>
    <property type="molecule type" value="Genomic_DNA"/>
</dbReference>
<sequence length="444" mass="48637">MAEKLYIRLGTNAKDAVHWLIFSDDQEGIIASGELPDANALEQLAEQAKQREVIALVPTSDISLKSLTVPSKSAKAMRLAVPYMLEDELAQDVEELFFAYSDIKIAGSADNCFVAIVECAQLALWQGWLKSADITCKKMIPDVLAMPLTNEENVGSAIVLGEQILIRQGQWQGITIDSNTWPLISQSLSETPAGEKNSSEQKSVAGNDSNNDVPSSFSLNAYSLLPETVAKLTINSMPEELPLALLAATYSQDKAGRFNLLQGEFKIKEQRSPVLKSWFMAAGIAMFALLLNVGIKGAELMQLHSQQAEIEQQIISTYKKAFPKTKRVRVSTIRSQLKRKLKDVGGASGESGFLAILTQVQPALALVPEIKPQTLKFDGKRNEIRMQAIASDYQYFDKLKIALEESNLTVSMGAQNNQGEQISGSFSITSNDDNQQSTNTSKGR</sequence>